<dbReference type="Gene3D" id="1.10.357.10">
    <property type="entry name" value="Tetracycline Repressor, domain 2"/>
    <property type="match status" value="1"/>
</dbReference>
<sequence>MGITERKEREKAEMKRLIMDAARRLFVEQGFEKTSIRNIADEIEYSPGTIYLYYKDKSELLFDLHQESFQKLIEQFQRVLNIRDPFERLTTMGRYYMQYGFENPELYELMFLMSSPIETIECREEIWEDGHVAFEMLRQIVRECIEAGYFKIDDVEGTSMMIWATVHGLVTIHLRKRTTMFREDERIPRLEHAYERFVELIKGKI</sequence>
<accession>A0A4Q5LUR1</accession>
<keyword evidence="1" id="KW-0805">Transcription regulation</keyword>
<dbReference type="Pfam" id="PF13305">
    <property type="entry name" value="TetR_C_33"/>
    <property type="match status" value="1"/>
</dbReference>
<dbReference type="SUPFAM" id="SSF46689">
    <property type="entry name" value="Homeodomain-like"/>
    <property type="match status" value="1"/>
</dbReference>
<dbReference type="PANTHER" id="PTHR30055">
    <property type="entry name" value="HTH-TYPE TRANSCRIPTIONAL REGULATOR RUTR"/>
    <property type="match status" value="1"/>
</dbReference>
<evidence type="ECO:0000256" key="4">
    <source>
        <dbReference type="PROSITE-ProRule" id="PRU00335"/>
    </source>
</evidence>
<evidence type="ECO:0000313" key="7">
    <source>
        <dbReference type="Proteomes" id="UP000293162"/>
    </source>
</evidence>
<evidence type="ECO:0000313" key="6">
    <source>
        <dbReference type="EMBL" id="RYU93275.1"/>
    </source>
</evidence>
<proteinExistence type="predicted"/>
<evidence type="ECO:0000256" key="1">
    <source>
        <dbReference type="ARBA" id="ARBA00023015"/>
    </source>
</evidence>
<reference evidence="6 7" key="1">
    <citation type="submission" date="2019-02" db="EMBL/GenBank/DDBJ databases">
        <title>Bacterial novel species Emticicia sp. 17J42-9 isolated from soil.</title>
        <authorList>
            <person name="Jung H.-Y."/>
        </authorList>
    </citation>
    <scope>NUCLEOTIDE SEQUENCE [LARGE SCALE GENOMIC DNA]</scope>
    <source>
        <strain evidence="6 7">17J42-9</strain>
    </source>
</reference>
<dbReference type="InterPro" id="IPR050109">
    <property type="entry name" value="HTH-type_TetR-like_transc_reg"/>
</dbReference>
<keyword evidence="2 4" id="KW-0238">DNA-binding</keyword>
<keyword evidence="3" id="KW-0804">Transcription</keyword>
<keyword evidence="7" id="KW-1185">Reference proteome</keyword>
<dbReference type="PANTHER" id="PTHR30055:SF212">
    <property type="entry name" value="TETR-FAMILY FAMILY TRANSCRIPTIONAL REGULATOR"/>
    <property type="match status" value="1"/>
</dbReference>
<comment type="caution">
    <text evidence="6">The sequence shown here is derived from an EMBL/GenBank/DDBJ whole genome shotgun (WGS) entry which is preliminary data.</text>
</comment>
<dbReference type="Pfam" id="PF00440">
    <property type="entry name" value="TetR_N"/>
    <property type="match status" value="1"/>
</dbReference>
<dbReference type="AlphaFoldDB" id="A0A4Q5LUR1"/>
<dbReference type="GO" id="GO:0000976">
    <property type="term" value="F:transcription cis-regulatory region binding"/>
    <property type="evidence" value="ECO:0007669"/>
    <property type="project" value="TreeGrafter"/>
</dbReference>
<dbReference type="EMBL" id="SEWF01000050">
    <property type="protein sequence ID" value="RYU93275.1"/>
    <property type="molecule type" value="Genomic_DNA"/>
</dbReference>
<dbReference type="InterPro" id="IPR001647">
    <property type="entry name" value="HTH_TetR"/>
</dbReference>
<organism evidence="6 7">
    <name type="scientific">Emticicia agri</name>
    <dbReference type="NCBI Taxonomy" id="2492393"/>
    <lineage>
        <taxon>Bacteria</taxon>
        <taxon>Pseudomonadati</taxon>
        <taxon>Bacteroidota</taxon>
        <taxon>Cytophagia</taxon>
        <taxon>Cytophagales</taxon>
        <taxon>Leadbetterellaceae</taxon>
        <taxon>Emticicia</taxon>
    </lineage>
</organism>
<dbReference type="RefSeq" id="WP_130023607.1">
    <property type="nucleotide sequence ID" value="NZ_SEWF01000050.1"/>
</dbReference>
<dbReference type="InterPro" id="IPR009057">
    <property type="entry name" value="Homeodomain-like_sf"/>
</dbReference>
<feature type="DNA-binding region" description="H-T-H motif" evidence="4">
    <location>
        <begin position="35"/>
        <end position="54"/>
    </location>
</feature>
<protein>
    <submittedName>
        <fullName evidence="6">TetR/AcrR family transcriptional regulator</fullName>
    </submittedName>
</protein>
<name>A0A4Q5LUR1_9BACT</name>
<gene>
    <name evidence="6" type="ORF">EWM59_23015</name>
</gene>
<dbReference type="PROSITE" id="PS50977">
    <property type="entry name" value="HTH_TETR_2"/>
    <property type="match status" value="1"/>
</dbReference>
<dbReference type="InterPro" id="IPR036271">
    <property type="entry name" value="Tet_transcr_reg_TetR-rel_C_sf"/>
</dbReference>
<evidence type="ECO:0000259" key="5">
    <source>
        <dbReference type="PROSITE" id="PS50977"/>
    </source>
</evidence>
<dbReference type="InterPro" id="IPR025996">
    <property type="entry name" value="MT1864/Rv1816-like_C"/>
</dbReference>
<dbReference type="SUPFAM" id="SSF48498">
    <property type="entry name" value="Tetracyclin repressor-like, C-terminal domain"/>
    <property type="match status" value="1"/>
</dbReference>
<dbReference type="GO" id="GO:0003700">
    <property type="term" value="F:DNA-binding transcription factor activity"/>
    <property type="evidence" value="ECO:0007669"/>
    <property type="project" value="TreeGrafter"/>
</dbReference>
<dbReference type="PRINTS" id="PR00455">
    <property type="entry name" value="HTHTETR"/>
</dbReference>
<dbReference type="Proteomes" id="UP000293162">
    <property type="component" value="Unassembled WGS sequence"/>
</dbReference>
<evidence type="ECO:0000256" key="3">
    <source>
        <dbReference type="ARBA" id="ARBA00023163"/>
    </source>
</evidence>
<feature type="domain" description="HTH tetR-type" evidence="5">
    <location>
        <begin position="12"/>
        <end position="72"/>
    </location>
</feature>
<dbReference type="OrthoDB" id="594604at2"/>
<evidence type="ECO:0000256" key="2">
    <source>
        <dbReference type="ARBA" id="ARBA00023125"/>
    </source>
</evidence>